<feature type="transmembrane region" description="Helical" evidence="1">
    <location>
        <begin position="34"/>
        <end position="57"/>
    </location>
</feature>
<feature type="transmembrane region" description="Helical" evidence="1">
    <location>
        <begin position="7"/>
        <end position="28"/>
    </location>
</feature>
<sequence>MRQKTAGYVVLAGTWSVLAIAIISYLYVSSNSTALYYWCWIWLCPFMIWNWVTIAWCDSELFANSKRRLVS</sequence>
<evidence type="ECO:0000313" key="2">
    <source>
        <dbReference type="EMBL" id="SMN19586.1"/>
    </source>
</evidence>
<name>A0A1X7R2W1_9SACH</name>
<keyword evidence="3" id="KW-1185">Reference proteome</keyword>
<dbReference type="EMBL" id="FXLY01000004">
    <property type="protein sequence ID" value="SMN19586.1"/>
    <property type="molecule type" value="Genomic_DNA"/>
</dbReference>
<keyword evidence="1" id="KW-1133">Transmembrane helix</keyword>
<gene>
    <name evidence="2" type="ORF">KASA_0O01364G</name>
</gene>
<proteinExistence type="predicted"/>
<dbReference type="OrthoDB" id="4036917at2759"/>
<dbReference type="AlphaFoldDB" id="A0A1X7R2W1"/>
<dbReference type="Proteomes" id="UP000196158">
    <property type="component" value="Unassembled WGS sequence"/>
</dbReference>
<evidence type="ECO:0000313" key="3">
    <source>
        <dbReference type="Proteomes" id="UP000196158"/>
    </source>
</evidence>
<evidence type="ECO:0000256" key="1">
    <source>
        <dbReference type="SAM" id="Phobius"/>
    </source>
</evidence>
<dbReference type="STRING" id="1789683.A0A1X7R2W1"/>
<keyword evidence="1" id="KW-0812">Transmembrane</keyword>
<organism evidence="2 3">
    <name type="scientific">Maudiozyma saulgeensis</name>
    <dbReference type="NCBI Taxonomy" id="1789683"/>
    <lineage>
        <taxon>Eukaryota</taxon>
        <taxon>Fungi</taxon>
        <taxon>Dikarya</taxon>
        <taxon>Ascomycota</taxon>
        <taxon>Saccharomycotina</taxon>
        <taxon>Saccharomycetes</taxon>
        <taxon>Saccharomycetales</taxon>
        <taxon>Saccharomycetaceae</taxon>
        <taxon>Maudiozyma</taxon>
    </lineage>
</organism>
<accession>A0A1X7R2W1</accession>
<keyword evidence="1" id="KW-0472">Membrane</keyword>
<protein>
    <submittedName>
        <fullName evidence="2">Similar to Saccharomyces cerevisiae YPL096C-A ERI1 Endoplasmic reticulum membrane protein that binds to and inhibits GTP-bound Ras2p at the ER</fullName>
    </submittedName>
</protein>
<reference evidence="2 3" key="1">
    <citation type="submission" date="2017-04" db="EMBL/GenBank/DDBJ databases">
        <authorList>
            <person name="Afonso C.L."/>
            <person name="Miller P.J."/>
            <person name="Scott M.A."/>
            <person name="Spackman E."/>
            <person name="Goraichik I."/>
            <person name="Dimitrov K.M."/>
            <person name="Suarez D.L."/>
            <person name="Swayne D.E."/>
        </authorList>
    </citation>
    <scope>NUCLEOTIDE SEQUENCE [LARGE SCALE GENOMIC DNA]</scope>
</reference>